<keyword evidence="3" id="KW-1185">Reference proteome</keyword>
<gene>
    <name evidence="2" type="ORF">PGO_130160</name>
</gene>
<evidence type="ECO:0000313" key="2">
    <source>
        <dbReference type="EMBL" id="GAW82744.1"/>
    </source>
</evidence>
<comment type="caution">
    <text evidence="2">The sequence shown here is derived from an EMBL/GenBank/DDBJ whole genome shotgun (WGS) entry which is preliminary data.</text>
</comment>
<dbReference type="OrthoDB" id="386971at2759"/>
<organism evidence="2 3">
    <name type="scientific">Plasmodium gonderi</name>
    <dbReference type="NCBI Taxonomy" id="77519"/>
    <lineage>
        <taxon>Eukaryota</taxon>
        <taxon>Sar</taxon>
        <taxon>Alveolata</taxon>
        <taxon>Apicomplexa</taxon>
        <taxon>Aconoidasida</taxon>
        <taxon>Haemosporida</taxon>
        <taxon>Plasmodiidae</taxon>
        <taxon>Plasmodium</taxon>
        <taxon>Plasmodium (Plasmodium)</taxon>
    </lineage>
</organism>
<dbReference type="AlphaFoldDB" id="A0A1Y1JRW8"/>
<keyword evidence="1" id="KW-0472">Membrane</keyword>
<dbReference type="GeneID" id="39749482"/>
<keyword evidence="1" id="KW-0812">Transmembrane</keyword>
<dbReference type="EMBL" id="BDQF01000014">
    <property type="protein sequence ID" value="GAW82744.1"/>
    <property type="molecule type" value="Genomic_DNA"/>
</dbReference>
<name>A0A1Y1JRW8_PLAGO</name>
<proteinExistence type="predicted"/>
<dbReference type="RefSeq" id="XP_028545333.1">
    <property type="nucleotide sequence ID" value="XM_028689532.1"/>
</dbReference>
<feature type="transmembrane region" description="Helical" evidence="1">
    <location>
        <begin position="383"/>
        <end position="405"/>
    </location>
</feature>
<evidence type="ECO:0000256" key="1">
    <source>
        <dbReference type="SAM" id="Phobius"/>
    </source>
</evidence>
<accession>A0A1Y1JRW8</accession>
<reference evidence="3" key="1">
    <citation type="submission" date="2017-04" db="EMBL/GenBank/DDBJ databases">
        <title>Plasmodium gonderi genome.</title>
        <authorList>
            <person name="Arisue N."/>
            <person name="Honma H."/>
            <person name="Kawai S."/>
            <person name="Tougan T."/>
            <person name="Tanabe K."/>
            <person name="Horii T."/>
        </authorList>
    </citation>
    <scope>NUCLEOTIDE SEQUENCE [LARGE SCALE GENOMIC DNA]</scope>
    <source>
        <strain evidence="3">ATCC 30045</strain>
    </source>
</reference>
<evidence type="ECO:0000313" key="3">
    <source>
        <dbReference type="Proteomes" id="UP000195521"/>
    </source>
</evidence>
<protein>
    <submittedName>
        <fullName evidence="2">Variable surface protein</fullName>
    </submittedName>
</protein>
<dbReference type="InterPro" id="IPR008780">
    <property type="entry name" value="Plasmodium_Vir"/>
</dbReference>
<dbReference type="OMA" id="KEENCCD"/>
<dbReference type="Proteomes" id="UP000195521">
    <property type="component" value="Unassembled WGS sequence"/>
</dbReference>
<keyword evidence="1" id="KW-1133">Transmembrane helix</keyword>
<dbReference type="Pfam" id="PF05795">
    <property type="entry name" value="Plasmodium_Vir"/>
    <property type="match status" value="1"/>
</dbReference>
<sequence length="460" mass="53971">MENISQEILKKIYKGSPSSNIYENFDKNEGNYIDDCNVMESLRENVRNKCKEICKKIVRNMKYLSTLNTKEHTNYCLHYKYWLYYKIEDILSSSNNVTIHEILNKFINVQLLIAHKYHVYNCFYDLNYSGMLELKEHNEKKYLHDYFENHKHVKKNILCDGVSSDDSTKYLNYIKELYDKYKKEENCCDYGTNHCPNYFNCYEGYDPNYIISLLNHGKDEHCSKLNNLHHVKDTSSQSDTNYSSPENNNIPRIMKCIITQENKNEGNAYAACYKITLDKESYDEIFKEPDTTNKTYFRAIKSQDEDTFFSNIKRDEIKWKLGKETLDCSRSKLKDKLVLCKLADKLHDDVFIPKQDIYYGSNTENSIKSFNNSLDKFKILNSAIFRGGTLSALALGTIIVFTLYYKFTPFGYIISKNVLRKSKIKHNDSSNIKRNVGKKKFKTKSVGSTKVGMRIAYHSE</sequence>